<dbReference type="Proteomes" id="UP000326903">
    <property type="component" value="Unassembled WGS sequence"/>
</dbReference>
<accession>A0A5J5IJI7</accession>
<dbReference type="EMBL" id="VYQF01000001">
    <property type="protein sequence ID" value="KAA9040668.1"/>
    <property type="molecule type" value="Genomic_DNA"/>
</dbReference>
<dbReference type="AlphaFoldDB" id="A0A5J5IJI7"/>
<proteinExistence type="predicted"/>
<keyword evidence="2" id="KW-1185">Reference proteome</keyword>
<name>A0A5J5IJI7_9BACT</name>
<sequence>MELSVPLINRNAADATLALTMPAGTIKLRKNGSKIIKEYFYNVYTIIVYKTDTAINALNFIKTSMHQLILNP</sequence>
<gene>
    <name evidence="1" type="ORF">FW778_01110</name>
</gene>
<reference evidence="1 2" key="1">
    <citation type="submission" date="2019-09" db="EMBL/GenBank/DDBJ databases">
        <title>Draft genome sequence of Ginsengibacter sp. BR5-29.</title>
        <authorList>
            <person name="Im W.-T."/>
        </authorList>
    </citation>
    <scope>NUCLEOTIDE SEQUENCE [LARGE SCALE GENOMIC DNA]</scope>
    <source>
        <strain evidence="1 2">BR5-29</strain>
    </source>
</reference>
<protein>
    <submittedName>
        <fullName evidence="1">Uncharacterized protein</fullName>
    </submittedName>
</protein>
<evidence type="ECO:0000313" key="1">
    <source>
        <dbReference type="EMBL" id="KAA9040668.1"/>
    </source>
</evidence>
<organism evidence="1 2">
    <name type="scientific">Ginsengibacter hankyongi</name>
    <dbReference type="NCBI Taxonomy" id="2607284"/>
    <lineage>
        <taxon>Bacteria</taxon>
        <taxon>Pseudomonadati</taxon>
        <taxon>Bacteroidota</taxon>
        <taxon>Chitinophagia</taxon>
        <taxon>Chitinophagales</taxon>
        <taxon>Chitinophagaceae</taxon>
        <taxon>Ginsengibacter</taxon>
    </lineage>
</organism>
<evidence type="ECO:0000313" key="2">
    <source>
        <dbReference type="Proteomes" id="UP000326903"/>
    </source>
</evidence>
<dbReference type="RefSeq" id="WP_150412727.1">
    <property type="nucleotide sequence ID" value="NZ_VYQF01000001.1"/>
</dbReference>
<comment type="caution">
    <text evidence="1">The sequence shown here is derived from an EMBL/GenBank/DDBJ whole genome shotgun (WGS) entry which is preliminary data.</text>
</comment>